<evidence type="ECO:0000256" key="2">
    <source>
        <dbReference type="SAM" id="Phobius"/>
    </source>
</evidence>
<dbReference type="EMBL" id="RJKX01000013">
    <property type="protein sequence ID" value="ROQ00429.1"/>
    <property type="molecule type" value="Genomic_DNA"/>
</dbReference>
<comment type="caution">
    <text evidence="3">The sequence shown here is derived from an EMBL/GenBank/DDBJ whole genome shotgun (WGS) entry which is preliminary data.</text>
</comment>
<keyword evidence="4" id="KW-1185">Reference proteome</keyword>
<name>A0A3N1MAZ2_9PROT</name>
<dbReference type="RefSeq" id="WP_123689708.1">
    <property type="nucleotide sequence ID" value="NZ_AP019700.1"/>
</dbReference>
<evidence type="ECO:0000313" key="4">
    <source>
        <dbReference type="Proteomes" id="UP000278222"/>
    </source>
</evidence>
<gene>
    <name evidence="3" type="ORF">EDC65_2228</name>
</gene>
<reference evidence="3 4" key="1">
    <citation type="submission" date="2018-11" db="EMBL/GenBank/DDBJ databases">
        <title>Genomic Encyclopedia of Type Strains, Phase IV (KMG-IV): sequencing the most valuable type-strain genomes for metagenomic binning, comparative biology and taxonomic classification.</title>
        <authorList>
            <person name="Goeker M."/>
        </authorList>
    </citation>
    <scope>NUCLEOTIDE SEQUENCE [LARGE SCALE GENOMIC DNA]</scope>
    <source>
        <strain evidence="3 4">DSM 5900</strain>
    </source>
</reference>
<dbReference type="Proteomes" id="UP000278222">
    <property type="component" value="Unassembled WGS sequence"/>
</dbReference>
<evidence type="ECO:0000313" key="3">
    <source>
        <dbReference type="EMBL" id="ROQ00429.1"/>
    </source>
</evidence>
<keyword evidence="2" id="KW-0812">Transmembrane</keyword>
<sequence>MRWLLRLFAGGSAAWWCAGAAAVAAIALAGMVWIEQGATAGQRRRAEAAEGRAATLLQQLDLVTEVNASNLAAMAAQRQAHARDLADLSAEAERARKAGARLVVVKQEIARDPDAYSPAADRCPALDRMLDRLRLDGAAAPPGDAGRAGGSAASAPAFGVPARAAGAAPTPQRR</sequence>
<evidence type="ECO:0000256" key="1">
    <source>
        <dbReference type="SAM" id="MobiDB-lite"/>
    </source>
</evidence>
<proteinExistence type="predicted"/>
<feature type="region of interest" description="Disordered" evidence="1">
    <location>
        <begin position="136"/>
        <end position="174"/>
    </location>
</feature>
<organism evidence="3 4">
    <name type="scientific">Stella humosa</name>
    <dbReference type="NCBI Taxonomy" id="94"/>
    <lineage>
        <taxon>Bacteria</taxon>
        <taxon>Pseudomonadati</taxon>
        <taxon>Pseudomonadota</taxon>
        <taxon>Alphaproteobacteria</taxon>
        <taxon>Rhodospirillales</taxon>
        <taxon>Stellaceae</taxon>
        <taxon>Stella</taxon>
    </lineage>
</organism>
<keyword evidence="2" id="KW-0472">Membrane</keyword>
<protein>
    <submittedName>
        <fullName evidence="3">Uncharacterized protein</fullName>
    </submittedName>
</protein>
<dbReference type="AlphaFoldDB" id="A0A3N1MAZ2"/>
<accession>A0A3N1MAZ2</accession>
<keyword evidence="2" id="KW-1133">Transmembrane helix</keyword>
<feature type="transmembrane region" description="Helical" evidence="2">
    <location>
        <begin position="13"/>
        <end position="34"/>
    </location>
</feature>